<dbReference type="SMART" id="SM00355">
    <property type="entry name" value="ZnF_C2H2"/>
    <property type="match status" value="5"/>
</dbReference>
<keyword evidence="4" id="KW-0862">Zinc</keyword>
<keyword evidence="5" id="KW-0805">Transcription regulation</keyword>
<proteinExistence type="predicted"/>
<dbReference type="GO" id="GO:0008270">
    <property type="term" value="F:zinc ion binding"/>
    <property type="evidence" value="ECO:0007669"/>
    <property type="project" value="UniProtKB-KW"/>
</dbReference>
<evidence type="ECO:0000256" key="4">
    <source>
        <dbReference type="ARBA" id="ARBA00022833"/>
    </source>
</evidence>
<comment type="subcellular location">
    <subcellularLocation>
        <location evidence="1">Nucleus</location>
    </subcellularLocation>
</comment>
<evidence type="ECO:0000313" key="10">
    <source>
        <dbReference type="EMBL" id="GMS90283.1"/>
    </source>
</evidence>
<accession>A0AAV5TBU0</accession>
<feature type="domain" description="C2H2-type" evidence="9">
    <location>
        <begin position="93"/>
        <end position="118"/>
    </location>
</feature>
<feature type="domain" description="C2H2-type" evidence="9">
    <location>
        <begin position="152"/>
        <end position="180"/>
    </location>
</feature>
<evidence type="ECO:0000256" key="2">
    <source>
        <dbReference type="ARBA" id="ARBA00022723"/>
    </source>
</evidence>
<dbReference type="PANTHER" id="PTHR24399:SF23">
    <property type="entry name" value="C2H2-TYPE DOMAIN-CONTAINING PROTEIN"/>
    <property type="match status" value="1"/>
</dbReference>
<evidence type="ECO:0000256" key="1">
    <source>
        <dbReference type="ARBA" id="ARBA00004123"/>
    </source>
</evidence>
<dbReference type="Pfam" id="PF00096">
    <property type="entry name" value="zf-C2H2"/>
    <property type="match status" value="2"/>
</dbReference>
<dbReference type="PANTHER" id="PTHR24399">
    <property type="entry name" value="ZINC FINGER AND BTB DOMAIN-CONTAINING"/>
    <property type="match status" value="1"/>
</dbReference>
<dbReference type="GO" id="GO:0001227">
    <property type="term" value="F:DNA-binding transcription repressor activity, RNA polymerase II-specific"/>
    <property type="evidence" value="ECO:0007669"/>
    <property type="project" value="TreeGrafter"/>
</dbReference>
<name>A0AAV5TBU0_9BILA</name>
<dbReference type="AlphaFoldDB" id="A0AAV5TBU0"/>
<feature type="domain" description="C2H2-type" evidence="9">
    <location>
        <begin position="123"/>
        <end position="151"/>
    </location>
</feature>
<dbReference type="PROSITE" id="PS50157">
    <property type="entry name" value="ZINC_FINGER_C2H2_2"/>
    <property type="match status" value="4"/>
</dbReference>
<dbReference type="Gene3D" id="3.30.160.60">
    <property type="entry name" value="Classic Zinc Finger"/>
    <property type="match status" value="4"/>
</dbReference>
<organism evidence="10 11">
    <name type="scientific">Pristionchus entomophagus</name>
    <dbReference type="NCBI Taxonomy" id="358040"/>
    <lineage>
        <taxon>Eukaryota</taxon>
        <taxon>Metazoa</taxon>
        <taxon>Ecdysozoa</taxon>
        <taxon>Nematoda</taxon>
        <taxon>Chromadorea</taxon>
        <taxon>Rhabditida</taxon>
        <taxon>Rhabditina</taxon>
        <taxon>Diplogasteromorpha</taxon>
        <taxon>Diplogasteroidea</taxon>
        <taxon>Neodiplogasteridae</taxon>
        <taxon>Pristionchus</taxon>
    </lineage>
</organism>
<reference evidence="10" key="1">
    <citation type="submission" date="2023-10" db="EMBL/GenBank/DDBJ databases">
        <title>Genome assembly of Pristionchus species.</title>
        <authorList>
            <person name="Yoshida K."/>
            <person name="Sommer R.J."/>
        </authorList>
    </citation>
    <scope>NUCLEOTIDE SEQUENCE</scope>
    <source>
        <strain evidence="10">RS0144</strain>
    </source>
</reference>
<feature type="non-terminal residue" evidence="10">
    <location>
        <position position="218"/>
    </location>
</feature>
<evidence type="ECO:0000256" key="6">
    <source>
        <dbReference type="ARBA" id="ARBA00023163"/>
    </source>
</evidence>
<dbReference type="PROSITE" id="PS00028">
    <property type="entry name" value="ZINC_FINGER_C2H2_1"/>
    <property type="match status" value="3"/>
</dbReference>
<dbReference type="GO" id="GO:0002682">
    <property type="term" value="P:regulation of immune system process"/>
    <property type="evidence" value="ECO:0007669"/>
    <property type="project" value="TreeGrafter"/>
</dbReference>
<gene>
    <name evidence="10" type="ORF">PENTCL1PPCAC_12458</name>
</gene>
<dbReference type="InterPro" id="IPR013087">
    <property type="entry name" value="Znf_C2H2_type"/>
</dbReference>
<keyword evidence="3" id="KW-0677">Repeat</keyword>
<evidence type="ECO:0000313" key="11">
    <source>
        <dbReference type="Proteomes" id="UP001432027"/>
    </source>
</evidence>
<evidence type="ECO:0000256" key="7">
    <source>
        <dbReference type="ARBA" id="ARBA00023242"/>
    </source>
</evidence>
<dbReference type="GO" id="GO:0000978">
    <property type="term" value="F:RNA polymerase II cis-regulatory region sequence-specific DNA binding"/>
    <property type="evidence" value="ECO:0007669"/>
    <property type="project" value="TreeGrafter"/>
</dbReference>
<dbReference type="InterPro" id="IPR036236">
    <property type="entry name" value="Znf_C2H2_sf"/>
</dbReference>
<dbReference type="Proteomes" id="UP001432027">
    <property type="component" value="Unassembled WGS sequence"/>
</dbReference>
<feature type="non-terminal residue" evidence="10">
    <location>
        <position position="1"/>
    </location>
</feature>
<protein>
    <recommendedName>
        <fullName evidence="9">C2H2-type domain-containing protein</fullName>
    </recommendedName>
</protein>
<dbReference type="EMBL" id="BTSX01000003">
    <property type="protein sequence ID" value="GMS90283.1"/>
    <property type="molecule type" value="Genomic_DNA"/>
</dbReference>
<keyword evidence="8" id="KW-0863">Zinc-finger</keyword>
<evidence type="ECO:0000256" key="3">
    <source>
        <dbReference type="ARBA" id="ARBA00022737"/>
    </source>
</evidence>
<evidence type="ECO:0000256" key="5">
    <source>
        <dbReference type="ARBA" id="ARBA00023015"/>
    </source>
</evidence>
<keyword evidence="2" id="KW-0479">Metal-binding</keyword>
<comment type="caution">
    <text evidence="10">The sequence shown here is derived from an EMBL/GenBank/DDBJ whole genome shotgun (WGS) entry which is preliminary data.</text>
</comment>
<keyword evidence="11" id="KW-1185">Reference proteome</keyword>
<dbReference type="GO" id="GO:0001817">
    <property type="term" value="P:regulation of cytokine production"/>
    <property type="evidence" value="ECO:0007669"/>
    <property type="project" value="TreeGrafter"/>
</dbReference>
<dbReference type="SUPFAM" id="SSF57667">
    <property type="entry name" value="beta-beta-alpha zinc fingers"/>
    <property type="match status" value="3"/>
</dbReference>
<evidence type="ECO:0000259" key="9">
    <source>
        <dbReference type="PROSITE" id="PS50157"/>
    </source>
</evidence>
<feature type="domain" description="C2H2-type" evidence="9">
    <location>
        <begin position="27"/>
        <end position="49"/>
    </location>
</feature>
<dbReference type="GO" id="GO:0005654">
    <property type="term" value="C:nucleoplasm"/>
    <property type="evidence" value="ECO:0007669"/>
    <property type="project" value="TreeGrafter"/>
</dbReference>
<evidence type="ECO:0000256" key="8">
    <source>
        <dbReference type="PROSITE-ProRule" id="PRU00042"/>
    </source>
</evidence>
<keyword evidence="6" id="KW-0804">Transcription</keyword>
<sequence length="218" mass="25256">IGECTEAFDKAGILQNHLRVFHKVKPFHCSICGKMFGKFMELNRHKRVHDLTEVGREKTTEPKFPCSLCSFVARSESGLGIHLTCRHSEELLHKCTIGECTERFANVSQLKQHLREMHKLKPFQCSICGEMFDWFKELEEHKKERHIFEKEFPCGLCSFVAVNQTGLRNHMKNRHSGAQDSDCSESFALPSGLVNHKRVFHKLKPYHCSICGEMFYKL</sequence>
<keyword evidence="7" id="KW-0539">Nucleus</keyword>